<reference evidence="3 4" key="1">
    <citation type="journal article" date="2024" name="Commun. Biol.">
        <title>Comparative genomic analysis of thermophilic fungi reveals convergent evolutionary adaptations and gene losses.</title>
        <authorList>
            <person name="Steindorff A.S."/>
            <person name="Aguilar-Pontes M.V."/>
            <person name="Robinson A.J."/>
            <person name="Andreopoulos B."/>
            <person name="LaButti K."/>
            <person name="Kuo A."/>
            <person name="Mondo S."/>
            <person name="Riley R."/>
            <person name="Otillar R."/>
            <person name="Haridas S."/>
            <person name="Lipzen A."/>
            <person name="Grimwood J."/>
            <person name="Schmutz J."/>
            <person name="Clum A."/>
            <person name="Reid I.D."/>
            <person name="Moisan M.C."/>
            <person name="Butler G."/>
            <person name="Nguyen T.T.M."/>
            <person name="Dewar K."/>
            <person name="Conant G."/>
            <person name="Drula E."/>
            <person name="Henrissat B."/>
            <person name="Hansel C."/>
            <person name="Singer S."/>
            <person name="Hutchinson M.I."/>
            <person name="de Vries R.P."/>
            <person name="Natvig D.O."/>
            <person name="Powell A.J."/>
            <person name="Tsang A."/>
            <person name="Grigoriev I.V."/>
        </authorList>
    </citation>
    <scope>NUCLEOTIDE SEQUENCE [LARGE SCALE GENOMIC DNA]</scope>
    <source>
        <strain evidence="3 4">CBS 494.80</strain>
    </source>
</reference>
<feature type="compositionally biased region" description="Polar residues" evidence="1">
    <location>
        <begin position="1"/>
        <end position="11"/>
    </location>
</feature>
<dbReference type="Proteomes" id="UP001595075">
    <property type="component" value="Unassembled WGS sequence"/>
</dbReference>
<feature type="region of interest" description="Disordered" evidence="1">
    <location>
        <begin position="1"/>
        <end position="29"/>
    </location>
</feature>
<evidence type="ECO:0000313" key="3">
    <source>
        <dbReference type="EMBL" id="KAL2068979.1"/>
    </source>
</evidence>
<dbReference type="InterPro" id="IPR051678">
    <property type="entry name" value="AGP_Transferase"/>
</dbReference>
<dbReference type="SUPFAM" id="SSF56112">
    <property type="entry name" value="Protein kinase-like (PK-like)"/>
    <property type="match status" value="2"/>
</dbReference>
<dbReference type="EMBL" id="JAZHXI010000008">
    <property type="protein sequence ID" value="KAL2068979.1"/>
    <property type="molecule type" value="Genomic_DNA"/>
</dbReference>
<dbReference type="InterPro" id="IPR002575">
    <property type="entry name" value="Aminoglycoside_PTrfase"/>
</dbReference>
<feature type="domain" description="Aminoglycoside phosphotransferase" evidence="2">
    <location>
        <begin position="496"/>
        <end position="528"/>
    </location>
</feature>
<evidence type="ECO:0000313" key="4">
    <source>
        <dbReference type="Proteomes" id="UP001595075"/>
    </source>
</evidence>
<keyword evidence="4" id="KW-1185">Reference proteome</keyword>
<dbReference type="PANTHER" id="PTHR21310:SF48">
    <property type="entry name" value="AMINOGLYCOSIDE PHOSPHOTRANSFERASE DOMAIN-CONTAINING PROTEIN"/>
    <property type="match status" value="1"/>
</dbReference>
<accession>A0ABR4CG81</accession>
<proteinExistence type="predicted"/>
<comment type="caution">
    <text evidence="3">The sequence shown here is derived from an EMBL/GenBank/DDBJ whole genome shotgun (WGS) entry which is preliminary data.</text>
</comment>
<organism evidence="3 4">
    <name type="scientific">Oculimacula yallundae</name>
    <dbReference type="NCBI Taxonomy" id="86028"/>
    <lineage>
        <taxon>Eukaryota</taxon>
        <taxon>Fungi</taxon>
        <taxon>Dikarya</taxon>
        <taxon>Ascomycota</taxon>
        <taxon>Pezizomycotina</taxon>
        <taxon>Leotiomycetes</taxon>
        <taxon>Helotiales</taxon>
        <taxon>Ploettnerulaceae</taxon>
        <taxon>Oculimacula</taxon>
    </lineage>
</organism>
<sequence>MSSGTNSQSLNIAPETYVEESSDEHEEPRKRGIRIVLSTSGFRWHIQVYFLGRLSPTSSLSQTPKRQADLIDLCRCIDFDEMELLENVVTEFVITHLDQSSNPLRLITNLEISSHYASITDDLRYQVKEAINCVQFPSYIGDGTLPPRDLSEIREMYELTPGKYRVRVRGDETWYIYKEIEIPYNREVDGKNIEQQLKILERLRDVRGIVQLIAPVVSKNPYMTATTDSAIVLRGFLLEHHSKETLYDAVKSPHPEYPWYHWAFQIARSLANLHCAGITDVDLDLKNIKISTDLAFVTIDICGSGSIKRATDGRALKTITATLSRPAKPQTITTLTSTIFTKSVDEVPRFNDIGINLNKKWVSQRIHNEVTALKLIGERTTIPVPKVLDVGHDINGTYFIAERVQGVNLREVKSVCRQSLENGLIPKGHTKRCCKACEDIAVRNAESFITQIMIPQLKALRSSKTGLNGTVIPSPWVTESDRRHIWPCKTSPTPCFVFCHGDLGPQNILCDPRTLQVSYVVDWENAGYFEEEFLQLWRVKEDQYYSLYQDEAQIARQIAQLEGE</sequence>
<protein>
    <recommendedName>
        <fullName evidence="2">Aminoglycoside phosphotransferase domain-containing protein</fullName>
    </recommendedName>
</protein>
<dbReference type="Gene3D" id="3.90.1200.10">
    <property type="match status" value="1"/>
</dbReference>
<evidence type="ECO:0000256" key="1">
    <source>
        <dbReference type="SAM" id="MobiDB-lite"/>
    </source>
</evidence>
<evidence type="ECO:0000259" key="2">
    <source>
        <dbReference type="Pfam" id="PF01636"/>
    </source>
</evidence>
<dbReference type="InterPro" id="IPR011009">
    <property type="entry name" value="Kinase-like_dom_sf"/>
</dbReference>
<dbReference type="Gene3D" id="1.10.510.10">
    <property type="entry name" value="Transferase(Phosphotransferase) domain 1"/>
    <property type="match status" value="1"/>
</dbReference>
<dbReference type="Pfam" id="PF01636">
    <property type="entry name" value="APH"/>
    <property type="match status" value="1"/>
</dbReference>
<dbReference type="PANTHER" id="PTHR21310">
    <property type="entry name" value="AMINOGLYCOSIDE PHOSPHOTRANSFERASE-RELATED-RELATED"/>
    <property type="match status" value="1"/>
</dbReference>
<name>A0ABR4CG81_9HELO</name>
<gene>
    <name evidence="3" type="ORF">VTL71DRAFT_15317</name>
</gene>